<dbReference type="SUPFAM" id="SSF51445">
    <property type="entry name" value="(Trans)glycosidases"/>
    <property type="match status" value="1"/>
</dbReference>
<dbReference type="EMBL" id="CAWYQH010000024">
    <property type="protein sequence ID" value="CAK8675701.1"/>
    <property type="molecule type" value="Genomic_DNA"/>
</dbReference>
<protein>
    <recommendedName>
        <fullName evidence="4">beta-mannosidase</fullName>
        <ecNumber evidence="4">3.2.1.25</ecNumber>
    </recommendedName>
    <alternativeName>
        <fullName evidence="8">Mannanase</fullName>
    </alternativeName>
</protein>
<evidence type="ECO:0000256" key="5">
    <source>
        <dbReference type="ARBA" id="ARBA00022801"/>
    </source>
</evidence>
<dbReference type="InterPro" id="IPR041625">
    <property type="entry name" value="Beta-mannosidase_Ig"/>
</dbReference>
<feature type="domain" description="Mannosidase Ig/CBM-like" evidence="12">
    <location>
        <begin position="721"/>
        <end position="811"/>
    </location>
</feature>
<keyword evidence="9" id="KW-0472">Membrane</keyword>
<evidence type="ECO:0000313" key="15">
    <source>
        <dbReference type="Proteomes" id="UP001642483"/>
    </source>
</evidence>
<evidence type="ECO:0000256" key="4">
    <source>
        <dbReference type="ARBA" id="ARBA00012754"/>
    </source>
</evidence>
<evidence type="ECO:0000313" key="14">
    <source>
        <dbReference type="EMBL" id="CAK8675701.1"/>
    </source>
</evidence>
<evidence type="ECO:0000256" key="2">
    <source>
        <dbReference type="ARBA" id="ARBA00004740"/>
    </source>
</evidence>
<dbReference type="Pfam" id="PF17753">
    <property type="entry name" value="Ig_mannosidase"/>
    <property type="match status" value="1"/>
</dbReference>
<dbReference type="InterPro" id="IPR036156">
    <property type="entry name" value="Beta-gal/glucu_dom_sf"/>
</dbReference>
<dbReference type="PANTHER" id="PTHR43730:SF1">
    <property type="entry name" value="BETA-MANNOSIDASE"/>
    <property type="match status" value="1"/>
</dbReference>
<dbReference type="PANTHER" id="PTHR43730">
    <property type="entry name" value="BETA-MANNOSIDASE"/>
    <property type="match status" value="1"/>
</dbReference>
<reference evidence="14 15" key="1">
    <citation type="submission" date="2024-02" db="EMBL/GenBank/DDBJ databases">
        <authorList>
            <person name="Daric V."/>
            <person name="Darras S."/>
        </authorList>
    </citation>
    <scope>NUCLEOTIDE SEQUENCE [LARGE SCALE GENOMIC DNA]</scope>
</reference>
<gene>
    <name evidence="14" type="ORF">CVLEPA_LOCUS5247</name>
</gene>
<keyword evidence="9" id="KW-0812">Transmembrane</keyword>
<accession>A0ABP0F7J8</accession>
<keyword evidence="10" id="KW-0732">Signal</keyword>
<keyword evidence="9" id="KW-1133">Transmembrane helix</keyword>
<evidence type="ECO:0000259" key="12">
    <source>
        <dbReference type="Pfam" id="PF17786"/>
    </source>
</evidence>
<keyword evidence="5" id="KW-0378">Hydrolase</keyword>
<dbReference type="InterPro" id="IPR013783">
    <property type="entry name" value="Ig-like_fold"/>
</dbReference>
<keyword evidence="7" id="KW-0326">Glycosidase</keyword>
<dbReference type="InterPro" id="IPR041447">
    <property type="entry name" value="Mannosidase_ig"/>
</dbReference>
<evidence type="ECO:0000259" key="13">
    <source>
        <dbReference type="Pfam" id="PF22666"/>
    </source>
</evidence>
<keyword evidence="6" id="KW-0325">Glycoprotein</keyword>
<dbReference type="InterPro" id="IPR054593">
    <property type="entry name" value="Beta-mannosidase-like_N2"/>
</dbReference>
<feature type="transmembrane region" description="Helical" evidence="9">
    <location>
        <begin position="930"/>
        <end position="954"/>
    </location>
</feature>
<feature type="chain" id="PRO_5046927546" description="beta-mannosidase" evidence="10">
    <location>
        <begin position="22"/>
        <end position="1029"/>
    </location>
</feature>
<keyword evidence="15" id="KW-1185">Reference proteome</keyword>
<evidence type="ECO:0000256" key="7">
    <source>
        <dbReference type="ARBA" id="ARBA00023295"/>
    </source>
</evidence>
<sequence length="1029" mass="117518">MWKSILFFCFQLFTVTVFISAKYASASVAFQDLGGNQWTASGTTPPSKIILSLLKTQVPGCVHTDWITNQPNNLTHDPYYRFNDASLKWIAESDWRYSRTFKVDDAIMNTYEQWLIFEGLDTVATITLNGRVLGKSYNMFVTYGFNVTGLLQTNFNMLEVSFSSAVRYVQNVANTLSYDIPPDCPPDVQHGFCHVNLIRKEQSSFSWDWGPAFATQGIWKPVYLMSLNYAVIRRATAIFDWDHHVLNVDVRFLLVMFANHLPLYGNVSISVPELNVEKIFSNITLQRTQTEITDKSFSIDFSDVAFERWWPNGYGDQKLYNISVSFHSSLGDDQSHKHFMFGFRKVELVQEAVKDSSGLSFYFRINDLPIFAKGANWIPADAFNNRVTVERYENLLKSAKAANMNMLRVWGGGVYENEEFYLAADRLGIMLWQDFMFACAMYPATDNFLSNVTQEIDQAMWSLKHHPSIVIWAGNNENEAALSTDWYNTTEHFDRYKQDYLSLYVDTVHKTVKSLDTTRPFATSSPSNGLETKQEGWVAKNPYDPNNGDVHYYNYNDDCLDITKYPATRFASEYGFQSWPSFETIVPVTVAEDRKMNSNWSDHRQHHATGNQEMLNQIAMHFNMPNVGNSTQVFKDTIYLTQIMQGLCYKAQTEFYRKSRNETVNGAGHTMGALYWQLNDIWQAPTWSSIEYGGKWKALHYFATKFFAPISLIMYDDDTILKMYAASDVNNPVYGTMVLTIRSWISFGFTGQKTYQVNILPHRSVKLAEESLGQILHEGGCPYKEVCYLTLEVLNQTSIPMSFFFPVAFKDLDGLGKTVFTVEGMAKSKDDEFRFVLRSTSPALFVWLEAKGIKGRFSENAFTMPESAKSLTFYSWQKDLSVEKLKNSLEIKSLYDIYKHNTAEEVVSFAPSDIVRTSAGTWLDDVHTKLIFGIVGFLFIVIASAQVICLVLRLNKPIHRPRKQSCVDPNLKPSCQNLRKNSSVSSWASGGESTDNNRYDDDGPLGFLIQSKSANGEVSKKTEIRFYII</sequence>
<feature type="domain" description="Beta-mannosidase Ig-fold" evidence="11">
    <location>
        <begin position="825"/>
        <end position="897"/>
    </location>
</feature>
<comment type="pathway">
    <text evidence="2">Glycan metabolism; N-glycan degradation.</text>
</comment>
<feature type="signal peptide" evidence="10">
    <location>
        <begin position="1"/>
        <end position="21"/>
    </location>
</feature>
<evidence type="ECO:0000256" key="9">
    <source>
        <dbReference type="SAM" id="Phobius"/>
    </source>
</evidence>
<evidence type="ECO:0000256" key="6">
    <source>
        <dbReference type="ARBA" id="ARBA00023180"/>
    </source>
</evidence>
<dbReference type="InterPro" id="IPR008979">
    <property type="entry name" value="Galactose-bd-like_sf"/>
</dbReference>
<dbReference type="InterPro" id="IPR050887">
    <property type="entry name" value="Beta-mannosidase_GH2"/>
</dbReference>
<comment type="catalytic activity">
    <reaction evidence="1">
        <text>Hydrolysis of terminal, non-reducing beta-D-mannose residues in beta-D-mannosides.</text>
        <dbReference type="EC" id="3.2.1.25"/>
    </reaction>
</comment>
<dbReference type="EC" id="3.2.1.25" evidence="4"/>
<comment type="caution">
    <text evidence="14">The sequence shown here is derived from an EMBL/GenBank/DDBJ whole genome shotgun (WGS) entry which is preliminary data.</text>
</comment>
<dbReference type="Pfam" id="PF17786">
    <property type="entry name" value="Mannosidase_ig"/>
    <property type="match status" value="1"/>
</dbReference>
<dbReference type="SUPFAM" id="SSF49303">
    <property type="entry name" value="beta-Galactosidase/glucuronidase domain"/>
    <property type="match status" value="2"/>
</dbReference>
<evidence type="ECO:0000256" key="8">
    <source>
        <dbReference type="ARBA" id="ARBA00033445"/>
    </source>
</evidence>
<dbReference type="Proteomes" id="UP001642483">
    <property type="component" value="Unassembled WGS sequence"/>
</dbReference>
<evidence type="ECO:0000259" key="11">
    <source>
        <dbReference type="Pfam" id="PF17753"/>
    </source>
</evidence>
<feature type="domain" description="Beta-mannosidase-like galactose-binding" evidence="13">
    <location>
        <begin position="53"/>
        <end position="220"/>
    </location>
</feature>
<dbReference type="Gene3D" id="3.20.20.80">
    <property type="entry name" value="Glycosidases"/>
    <property type="match status" value="1"/>
</dbReference>
<dbReference type="Gene3D" id="2.60.40.10">
    <property type="entry name" value="Immunoglobulins"/>
    <property type="match status" value="2"/>
</dbReference>
<evidence type="ECO:0000256" key="1">
    <source>
        <dbReference type="ARBA" id="ARBA00000829"/>
    </source>
</evidence>
<dbReference type="SUPFAM" id="SSF49785">
    <property type="entry name" value="Galactose-binding domain-like"/>
    <property type="match status" value="1"/>
</dbReference>
<dbReference type="Gene3D" id="2.60.120.260">
    <property type="entry name" value="Galactose-binding domain-like"/>
    <property type="match status" value="1"/>
</dbReference>
<comment type="similarity">
    <text evidence="3">Belongs to the glycosyl hydrolase 2 family.</text>
</comment>
<proteinExistence type="inferred from homology"/>
<dbReference type="InterPro" id="IPR017853">
    <property type="entry name" value="GH"/>
</dbReference>
<evidence type="ECO:0000256" key="3">
    <source>
        <dbReference type="ARBA" id="ARBA00007401"/>
    </source>
</evidence>
<organism evidence="14 15">
    <name type="scientific">Clavelina lepadiformis</name>
    <name type="common">Light-bulb sea squirt</name>
    <name type="synonym">Ascidia lepadiformis</name>
    <dbReference type="NCBI Taxonomy" id="159417"/>
    <lineage>
        <taxon>Eukaryota</taxon>
        <taxon>Metazoa</taxon>
        <taxon>Chordata</taxon>
        <taxon>Tunicata</taxon>
        <taxon>Ascidiacea</taxon>
        <taxon>Aplousobranchia</taxon>
        <taxon>Clavelinidae</taxon>
        <taxon>Clavelina</taxon>
    </lineage>
</organism>
<name>A0ABP0F7J8_CLALP</name>
<evidence type="ECO:0000256" key="10">
    <source>
        <dbReference type="SAM" id="SignalP"/>
    </source>
</evidence>
<dbReference type="Pfam" id="PF22666">
    <property type="entry name" value="Glyco_hydro_2_N2"/>
    <property type="match status" value="1"/>
</dbReference>